<protein>
    <submittedName>
        <fullName evidence="2">Selenocysteine lyase/Cysteine desulfurase</fullName>
    </submittedName>
</protein>
<evidence type="ECO:0000313" key="3">
    <source>
        <dbReference type="EMBL" id="SFC17726.1"/>
    </source>
</evidence>
<reference evidence="2" key="1">
    <citation type="submission" date="2016-10" db="EMBL/GenBank/DDBJ databases">
        <authorList>
            <person name="de Groot N.N."/>
        </authorList>
    </citation>
    <scope>NUCLEOTIDE SEQUENCE [LARGE SCALE GENOMIC DNA]</scope>
    <source>
        <strain evidence="2">ATCC 20501</strain>
    </source>
</reference>
<dbReference type="GO" id="GO:0016829">
    <property type="term" value="F:lyase activity"/>
    <property type="evidence" value="ECO:0007669"/>
    <property type="project" value="UniProtKB-KW"/>
</dbReference>
<dbReference type="Gene3D" id="3.90.1150.10">
    <property type="entry name" value="Aspartate Aminotransferase, domain 1"/>
    <property type="match status" value="1"/>
</dbReference>
<keyword evidence="2" id="KW-0456">Lyase</keyword>
<evidence type="ECO:0000313" key="5">
    <source>
        <dbReference type="Proteomes" id="UP000236729"/>
    </source>
</evidence>
<organism evidence="2 5">
    <name type="scientific">Saccharopolyspora kobensis</name>
    <dbReference type="NCBI Taxonomy" id="146035"/>
    <lineage>
        <taxon>Bacteria</taxon>
        <taxon>Bacillati</taxon>
        <taxon>Actinomycetota</taxon>
        <taxon>Actinomycetes</taxon>
        <taxon>Pseudonocardiales</taxon>
        <taxon>Pseudonocardiaceae</taxon>
        <taxon>Saccharopolyspora</taxon>
    </lineage>
</organism>
<dbReference type="PANTHER" id="PTHR43586:SF21">
    <property type="entry name" value="PYRIDOXAL PHOSPHATE (PLP)-DEPENDENT ASPARTATE AMINOTRANSFERASE SUPERFAMILY"/>
    <property type="match status" value="1"/>
</dbReference>
<accession>A0A1I1H1U0</accession>
<feature type="domain" description="Aminotransferase class V" evidence="1">
    <location>
        <begin position="51"/>
        <end position="285"/>
    </location>
</feature>
<dbReference type="EMBL" id="FNVB01000004">
    <property type="protein sequence ID" value="SEG64607.1"/>
    <property type="molecule type" value="Genomic_DNA"/>
</dbReference>
<dbReference type="InterPro" id="IPR000192">
    <property type="entry name" value="Aminotrans_V_dom"/>
</dbReference>
<evidence type="ECO:0000259" key="1">
    <source>
        <dbReference type="Pfam" id="PF00266"/>
    </source>
</evidence>
<name>A0A1H6BVZ1_9PSEU</name>
<accession>A0A1H6BVZ1</accession>
<gene>
    <name evidence="2" type="ORF">SAMN02982929_02885</name>
    <name evidence="3" type="ORF">SAMN05216506_101124</name>
</gene>
<dbReference type="SMR" id="A0A1H6BVZ1"/>
<keyword evidence="4" id="KW-1185">Reference proteome</keyword>
<sequence length="349" mass="36143">MREAFGAEFDVPDGYLNTASIGIPPTAVARAVAESVRRWGSGLDGPGDFEPAVATARAAFARLIGTTADRVAIGATASQLIGLVAASLPDGARVLVAEGDFTSVLFPFAAQQDRGVQVTAVPLEEITARAADHDVVAVSAVQSSDGRIVDLDALRKTSETSSTRVLLDATQAVGWMPLQLGWADWVVSAAYKWLMSPRGTAWLAIHPDAPELRPSSANWYATEDPWTSTYGLPLRLAGDARALDLSPTWFSQVGAAVALDWLAGLDMAAVAAHCTGLADEFLASLGLPPAGSPIVSVQVPDAVAKLTGAGVACAARAGRARLAFHLYNTRADVELAARALGGTSGVSVS</sequence>
<dbReference type="PANTHER" id="PTHR43586">
    <property type="entry name" value="CYSTEINE DESULFURASE"/>
    <property type="match status" value="1"/>
</dbReference>
<proteinExistence type="predicted"/>
<dbReference type="Pfam" id="PF00266">
    <property type="entry name" value="Aminotran_5"/>
    <property type="match status" value="1"/>
</dbReference>
<dbReference type="InterPro" id="IPR015424">
    <property type="entry name" value="PyrdxlP-dep_Trfase"/>
</dbReference>
<dbReference type="InterPro" id="IPR015422">
    <property type="entry name" value="PyrdxlP-dep_Trfase_small"/>
</dbReference>
<dbReference type="AlphaFoldDB" id="A0A1H6BVZ1"/>
<reference evidence="4 5" key="2">
    <citation type="submission" date="2016-10" db="EMBL/GenBank/DDBJ databases">
        <authorList>
            <person name="Varghese N."/>
            <person name="Submissions S."/>
        </authorList>
    </citation>
    <scope>NUCLEOTIDE SEQUENCE [LARGE SCALE GENOMIC DNA]</scope>
    <source>
        <strain evidence="5">ATCC 20501</strain>
        <strain evidence="3 4">CGMCC 4.3529</strain>
    </source>
</reference>
<dbReference type="Gene3D" id="3.40.640.10">
    <property type="entry name" value="Type I PLP-dependent aspartate aminotransferase-like (Major domain)"/>
    <property type="match status" value="1"/>
</dbReference>
<dbReference type="Proteomes" id="UP000199690">
    <property type="component" value="Unassembled WGS sequence"/>
</dbReference>
<evidence type="ECO:0000313" key="4">
    <source>
        <dbReference type="Proteomes" id="UP000199690"/>
    </source>
</evidence>
<dbReference type="SUPFAM" id="SSF53383">
    <property type="entry name" value="PLP-dependent transferases"/>
    <property type="match status" value="1"/>
</dbReference>
<evidence type="ECO:0000313" key="2">
    <source>
        <dbReference type="EMBL" id="SEG64607.1"/>
    </source>
</evidence>
<dbReference type="EMBL" id="FOME01000001">
    <property type="protein sequence ID" value="SFC17726.1"/>
    <property type="molecule type" value="Genomic_DNA"/>
</dbReference>
<dbReference type="Proteomes" id="UP000236729">
    <property type="component" value="Unassembled WGS sequence"/>
</dbReference>
<dbReference type="RefSeq" id="WP_093344759.1">
    <property type="nucleotide sequence ID" value="NZ_FNVB01000004.1"/>
</dbReference>
<dbReference type="InterPro" id="IPR015421">
    <property type="entry name" value="PyrdxlP-dep_Trfase_major"/>
</dbReference>